<proteinExistence type="predicted"/>
<dbReference type="EMBL" id="VUNS01000001">
    <property type="protein sequence ID" value="MST95439.1"/>
    <property type="molecule type" value="Genomic_DNA"/>
</dbReference>
<evidence type="ECO:0000313" key="3">
    <source>
        <dbReference type="Proteomes" id="UP000435649"/>
    </source>
</evidence>
<dbReference type="RefSeq" id="WP_154416582.1">
    <property type="nucleotide sequence ID" value="NZ_VUNS01000001.1"/>
</dbReference>
<organism evidence="2 3">
    <name type="scientific">Victivallis lenta</name>
    <dbReference type="NCBI Taxonomy" id="2606640"/>
    <lineage>
        <taxon>Bacteria</taxon>
        <taxon>Pseudomonadati</taxon>
        <taxon>Lentisphaerota</taxon>
        <taxon>Lentisphaeria</taxon>
        <taxon>Victivallales</taxon>
        <taxon>Victivallaceae</taxon>
        <taxon>Victivallis</taxon>
    </lineage>
</organism>
<comment type="caution">
    <text evidence="2">The sequence shown here is derived from an EMBL/GenBank/DDBJ whole genome shotgun (WGS) entry which is preliminary data.</text>
</comment>
<accession>A0A844FYP6</accession>
<dbReference type="Pfam" id="PF13443">
    <property type="entry name" value="HTH_26"/>
    <property type="match status" value="1"/>
</dbReference>
<sequence>MRTDYRKLWKLLIDHNMSKGELRIKSGISSVTLAKLGKNENVTTDILLRICRVLNCNIGDIVDSVPEEIISEIDINAKE</sequence>
<evidence type="ECO:0000313" key="2">
    <source>
        <dbReference type="EMBL" id="MST95439.1"/>
    </source>
</evidence>
<dbReference type="InterPro" id="IPR010982">
    <property type="entry name" value="Lambda_DNA-bd_dom_sf"/>
</dbReference>
<dbReference type="Proteomes" id="UP000435649">
    <property type="component" value="Unassembled WGS sequence"/>
</dbReference>
<dbReference type="GO" id="GO:0003677">
    <property type="term" value="F:DNA binding"/>
    <property type="evidence" value="ECO:0007669"/>
    <property type="project" value="InterPro"/>
</dbReference>
<keyword evidence="3" id="KW-1185">Reference proteome</keyword>
<feature type="domain" description="HTH cro/C1-type" evidence="1">
    <location>
        <begin position="7"/>
        <end position="67"/>
    </location>
</feature>
<dbReference type="InterPro" id="IPR001387">
    <property type="entry name" value="Cro/C1-type_HTH"/>
</dbReference>
<evidence type="ECO:0000259" key="1">
    <source>
        <dbReference type="Pfam" id="PF13443"/>
    </source>
</evidence>
<reference evidence="2 3" key="1">
    <citation type="submission" date="2019-08" db="EMBL/GenBank/DDBJ databases">
        <title>In-depth cultivation of the pig gut microbiome towards novel bacterial diversity and tailored functional studies.</title>
        <authorList>
            <person name="Wylensek D."/>
            <person name="Hitch T.C.A."/>
            <person name="Clavel T."/>
        </authorList>
    </citation>
    <scope>NUCLEOTIDE SEQUENCE [LARGE SCALE GENOMIC DNA]</scope>
    <source>
        <strain evidence="2 3">BBE-744-WT-12</strain>
    </source>
</reference>
<name>A0A844FYP6_9BACT</name>
<dbReference type="Gene3D" id="1.10.260.40">
    <property type="entry name" value="lambda repressor-like DNA-binding domains"/>
    <property type="match status" value="1"/>
</dbReference>
<protein>
    <submittedName>
        <fullName evidence="2">Helix-turn-helix transcriptional regulator</fullName>
    </submittedName>
</protein>
<gene>
    <name evidence="2" type="ORF">FYJ85_00040</name>
</gene>
<dbReference type="AlphaFoldDB" id="A0A844FYP6"/>
<dbReference type="SUPFAM" id="SSF47413">
    <property type="entry name" value="lambda repressor-like DNA-binding domains"/>
    <property type="match status" value="1"/>
</dbReference>